<feature type="compositionally biased region" description="Polar residues" evidence="1">
    <location>
        <begin position="730"/>
        <end position="739"/>
    </location>
</feature>
<dbReference type="RefSeq" id="WP_089005138.1">
    <property type="nucleotide sequence ID" value="NZ_LT607411.1"/>
</dbReference>
<dbReference type="PANTHER" id="PTHR46160:SF9">
    <property type="entry name" value="PROTEIN PRY2-RELATED"/>
    <property type="match status" value="1"/>
</dbReference>
<organism evidence="4 5">
    <name type="scientific">Micromonospora viridifaciens</name>
    <dbReference type="NCBI Taxonomy" id="1881"/>
    <lineage>
        <taxon>Bacteria</taxon>
        <taxon>Bacillati</taxon>
        <taxon>Actinomycetota</taxon>
        <taxon>Actinomycetes</taxon>
        <taxon>Micromonosporales</taxon>
        <taxon>Micromonosporaceae</taxon>
        <taxon>Micromonospora</taxon>
    </lineage>
</organism>
<evidence type="ECO:0000313" key="5">
    <source>
        <dbReference type="Proteomes" id="UP000198242"/>
    </source>
</evidence>
<dbReference type="InterPro" id="IPR052749">
    <property type="entry name" value="Alpha-tectorin"/>
</dbReference>
<dbReference type="SMART" id="SM00216">
    <property type="entry name" value="VWD"/>
    <property type="match status" value="1"/>
</dbReference>
<evidence type="ECO:0000259" key="3">
    <source>
        <dbReference type="PROSITE" id="PS51233"/>
    </source>
</evidence>
<dbReference type="InterPro" id="IPR028208">
    <property type="entry name" value="Effector_pro_NleD-like"/>
</dbReference>
<gene>
    <name evidence="4" type="ORF">GA0074695_0943</name>
</gene>
<feature type="transmembrane region" description="Helical" evidence="2">
    <location>
        <begin position="206"/>
        <end position="225"/>
    </location>
</feature>
<dbReference type="Pfam" id="PF00094">
    <property type="entry name" value="VWD"/>
    <property type="match status" value="1"/>
</dbReference>
<sequence length="944" mass="99993">MDDVSWQLRVVGEGRRAALRILALLVCSGLAFIGTPGTALATSQVSLQGSASKAEYTRGERVQLTFTVTNPAAQECQVGTAGDGSLIITGVSRDGKALTPQIAPVSYIDGLATLMLSQLAPVNPGARATIDIDSGERAALRSASWSAASGSVLALWQVDQPGDYRVTAVYSFPRLPEQPTDVCNGSSQPIMVSFAILDDKGSGSKLLLWLIISVALAVVLVAAVLTLRRVRRIPPAAVLLVLAVVPTAAVVVAPAPAYAEIVFDNPGDGALQAAYGECVRKFRAEDGAGDPAGIFTQLEFSPHRIVIARQPHRQKNPIGSFATPDDWRDATNGTGTGSRIDWDPLYHGYPQAGTTADSCAGLYHEMYHAYEFSKGIQDSSNCRATDKGPDAPQAAVREIAATLAENAYRRYHGLTPRDSYNGLKLPNSIDDCYQQNRPRPPRKYPVNPGRAGGDCPAAGCADSNGDPHLTTFDGLHYDLQAAGEFVAVIGSGLEVQTRQVPYPGSTTVSVNSAVAMNIDGDRVAFYQTGDGIEVRVAGEMKKISAEALVLPHGGTIARTPEMDAYLVVWPDSSSAWVAELGTWGLNLDVRLADVRKNAVSGIFGNFDGSADNDLVSRDGKTVDTAPDFDTLYRKFGHSWRVRDGESLFDYPSGQNTHTFTLADFPSRPVSAADLTARDVAELICRNAGVFEQPYLDDCIVDVAVTGQSAFVAGMAATQAAATGVKVGAGQNSAPSQTPVPSGHGPLRDGSTVADRITAAVEAKRFDLDLGDTEVFYIADWHGTTDGCDQTFSVNLVGVSHSNFPCTNGIVEFTIPDVSRRYQLEIASASTGTGPFSFTLITAKPHTAPAALGATITGRIQSRGQEDAYELSAGVSAVTLTKTSGCDADIFAEVHDLTADSVLVGSNPLCGNRLGPYPLPDPTHRYAVVIRSIFLKTGRYAFTLG</sequence>
<feature type="transmembrane region" description="Helical" evidence="2">
    <location>
        <begin position="237"/>
        <end position="259"/>
    </location>
</feature>
<evidence type="ECO:0000256" key="2">
    <source>
        <dbReference type="SAM" id="Phobius"/>
    </source>
</evidence>
<keyword evidence="2" id="KW-0812">Transmembrane</keyword>
<dbReference type="EMBL" id="LT607411">
    <property type="protein sequence ID" value="SCE76745.1"/>
    <property type="molecule type" value="Genomic_DNA"/>
</dbReference>
<feature type="domain" description="VWFD" evidence="3">
    <location>
        <begin position="459"/>
        <end position="647"/>
    </location>
</feature>
<keyword evidence="5" id="KW-1185">Reference proteome</keyword>
<accession>A0A1C4UYL9</accession>
<dbReference type="Pfam" id="PF14891">
    <property type="entry name" value="Peptidase_M91"/>
    <property type="match status" value="1"/>
</dbReference>
<keyword evidence="2" id="KW-1133">Transmembrane helix</keyword>
<dbReference type="AlphaFoldDB" id="A0A1C4UYL9"/>
<dbReference type="PROSITE" id="PS51233">
    <property type="entry name" value="VWFD"/>
    <property type="match status" value="1"/>
</dbReference>
<dbReference type="OrthoDB" id="574668at2"/>
<reference evidence="5" key="1">
    <citation type="submission" date="2016-06" db="EMBL/GenBank/DDBJ databases">
        <authorList>
            <person name="Varghese N."/>
            <person name="Submissions Spin"/>
        </authorList>
    </citation>
    <scope>NUCLEOTIDE SEQUENCE [LARGE SCALE GENOMIC DNA]</scope>
    <source>
        <strain evidence="5">DSM 43909</strain>
    </source>
</reference>
<feature type="region of interest" description="Disordered" evidence="1">
    <location>
        <begin position="727"/>
        <end position="748"/>
    </location>
</feature>
<name>A0A1C4UYL9_MICVI</name>
<keyword evidence="2" id="KW-0472">Membrane</keyword>
<evidence type="ECO:0000256" key="1">
    <source>
        <dbReference type="SAM" id="MobiDB-lite"/>
    </source>
</evidence>
<protein>
    <submittedName>
        <fullName evidence="4">von Willebrand factor type D domain-containing protein</fullName>
    </submittedName>
</protein>
<dbReference type="Proteomes" id="UP000198242">
    <property type="component" value="Chromosome I"/>
</dbReference>
<proteinExistence type="predicted"/>
<dbReference type="InterPro" id="IPR001846">
    <property type="entry name" value="VWF_type-D"/>
</dbReference>
<dbReference type="PANTHER" id="PTHR46160">
    <property type="entry name" value="ALPHA-TECTORIN-RELATED"/>
    <property type="match status" value="1"/>
</dbReference>
<evidence type="ECO:0000313" key="4">
    <source>
        <dbReference type="EMBL" id="SCE76745.1"/>
    </source>
</evidence>